<dbReference type="Pfam" id="PF00106">
    <property type="entry name" value="adh_short"/>
    <property type="match status" value="1"/>
</dbReference>
<dbReference type="AlphaFoldDB" id="X1FLI7"/>
<proteinExistence type="inferred from homology"/>
<gene>
    <name evidence="3" type="ORF">S03H2_14996</name>
</gene>
<accession>X1FLI7</accession>
<dbReference type="Gene3D" id="3.40.50.720">
    <property type="entry name" value="NAD(P)-binding Rossmann-like Domain"/>
    <property type="match status" value="1"/>
</dbReference>
<dbReference type="InterPro" id="IPR002347">
    <property type="entry name" value="SDR_fam"/>
</dbReference>
<feature type="non-terminal residue" evidence="3">
    <location>
        <position position="97"/>
    </location>
</feature>
<dbReference type="PRINTS" id="PR00081">
    <property type="entry name" value="GDHRDH"/>
</dbReference>
<comment type="similarity">
    <text evidence="1">Belongs to the short-chain dehydrogenases/reductases (SDR) family.</text>
</comment>
<evidence type="ECO:0000313" key="3">
    <source>
        <dbReference type="EMBL" id="GAH46526.1"/>
    </source>
</evidence>
<comment type="caution">
    <text evidence="3">The sequence shown here is derived from an EMBL/GenBank/DDBJ whole genome shotgun (WGS) entry which is preliminary data.</text>
</comment>
<organism evidence="3">
    <name type="scientific">marine sediment metagenome</name>
    <dbReference type="NCBI Taxonomy" id="412755"/>
    <lineage>
        <taxon>unclassified sequences</taxon>
        <taxon>metagenomes</taxon>
        <taxon>ecological metagenomes</taxon>
    </lineage>
</organism>
<name>X1FLI7_9ZZZZ</name>
<reference evidence="3" key="1">
    <citation type="journal article" date="2014" name="Front. Microbiol.">
        <title>High frequency of phylogenetically diverse reductive dehalogenase-homologous genes in deep subseafloor sedimentary metagenomes.</title>
        <authorList>
            <person name="Kawai M."/>
            <person name="Futagami T."/>
            <person name="Toyoda A."/>
            <person name="Takaki Y."/>
            <person name="Nishi S."/>
            <person name="Hori S."/>
            <person name="Arai W."/>
            <person name="Tsubouchi T."/>
            <person name="Morono Y."/>
            <person name="Uchiyama I."/>
            <person name="Ito T."/>
            <person name="Fujiyama A."/>
            <person name="Inagaki F."/>
            <person name="Takami H."/>
        </authorList>
    </citation>
    <scope>NUCLEOTIDE SEQUENCE</scope>
    <source>
        <strain evidence="3">Expedition CK06-06</strain>
    </source>
</reference>
<evidence type="ECO:0000256" key="1">
    <source>
        <dbReference type="ARBA" id="ARBA00006484"/>
    </source>
</evidence>
<dbReference type="PANTHER" id="PTHR43180">
    <property type="entry name" value="3-OXOACYL-(ACYL-CARRIER-PROTEIN) REDUCTASE (AFU_ORTHOLOGUE AFUA_6G11210)"/>
    <property type="match status" value="1"/>
</dbReference>
<evidence type="ECO:0000256" key="2">
    <source>
        <dbReference type="ARBA" id="ARBA00023002"/>
    </source>
</evidence>
<dbReference type="GO" id="GO:0016491">
    <property type="term" value="F:oxidoreductase activity"/>
    <property type="evidence" value="ECO:0007669"/>
    <property type="project" value="UniProtKB-KW"/>
</dbReference>
<sequence>MTPPTLTDKVILITGAARGQGAAEAELLSDMGARVLACDVLDDDGNALARRLGAAVSYLRLDVTDAAAWASVVTAVTADFGRIDVLVNNAGVYRKAP</sequence>
<dbReference type="InterPro" id="IPR036291">
    <property type="entry name" value="NAD(P)-bd_dom_sf"/>
</dbReference>
<protein>
    <submittedName>
        <fullName evidence="3">Uncharacterized protein</fullName>
    </submittedName>
</protein>
<dbReference type="EMBL" id="BARU01007611">
    <property type="protein sequence ID" value="GAH46526.1"/>
    <property type="molecule type" value="Genomic_DNA"/>
</dbReference>
<dbReference type="SUPFAM" id="SSF51735">
    <property type="entry name" value="NAD(P)-binding Rossmann-fold domains"/>
    <property type="match status" value="1"/>
</dbReference>
<dbReference type="PANTHER" id="PTHR43180:SF66">
    <property type="entry name" value="SHORT-CHAIN DEHYDROGENASE_REDUCTASE FAMILY PROTEIN"/>
    <property type="match status" value="1"/>
</dbReference>
<keyword evidence="2" id="KW-0560">Oxidoreductase</keyword>